<comment type="subcellular location">
    <subcellularLocation>
        <location evidence="2">Cytoplasm</location>
    </subcellularLocation>
    <subcellularLocation>
        <location evidence="1">Membrane</location>
    </subcellularLocation>
</comment>
<evidence type="ECO:0000256" key="2">
    <source>
        <dbReference type="ARBA" id="ARBA00004496"/>
    </source>
</evidence>
<feature type="domain" description="DH" evidence="12">
    <location>
        <begin position="995"/>
        <end position="1185"/>
    </location>
</feature>
<feature type="compositionally biased region" description="Low complexity" evidence="11">
    <location>
        <begin position="188"/>
        <end position="202"/>
    </location>
</feature>
<feature type="region of interest" description="Disordered" evidence="11">
    <location>
        <begin position="123"/>
        <end position="162"/>
    </location>
</feature>
<dbReference type="PROSITE" id="PS50081">
    <property type="entry name" value="ZF_DAG_PE_2"/>
    <property type="match status" value="1"/>
</dbReference>
<evidence type="ECO:0000313" key="15">
    <source>
        <dbReference type="Proteomes" id="UP000663879"/>
    </source>
</evidence>
<evidence type="ECO:0000256" key="4">
    <source>
        <dbReference type="ARBA" id="ARBA00022490"/>
    </source>
</evidence>
<dbReference type="GO" id="GO:0046872">
    <property type="term" value="F:metal ion binding"/>
    <property type="evidence" value="ECO:0007669"/>
    <property type="project" value="UniProtKB-KW"/>
</dbReference>
<dbReference type="SMART" id="SM00325">
    <property type="entry name" value="RhoGEF"/>
    <property type="match status" value="1"/>
</dbReference>
<dbReference type="GO" id="GO:0016020">
    <property type="term" value="C:membrane"/>
    <property type="evidence" value="ECO:0007669"/>
    <property type="project" value="UniProtKB-SubCell"/>
</dbReference>
<dbReference type="InterPro" id="IPR002219">
    <property type="entry name" value="PKC_DAG/PE"/>
</dbReference>
<feature type="region of interest" description="Disordered" evidence="11">
    <location>
        <begin position="1366"/>
        <end position="1389"/>
    </location>
</feature>
<dbReference type="SMART" id="SM00233">
    <property type="entry name" value="PH"/>
    <property type="match status" value="1"/>
</dbReference>
<dbReference type="Gene3D" id="2.30.29.30">
    <property type="entry name" value="Pleckstrin-homology domain (PH domain)/Phosphotyrosine-binding domain (PTB)"/>
    <property type="match status" value="1"/>
</dbReference>
<keyword evidence="6" id="KW-0344">Guanine-nucleotide releasing factor</keyword>
<evidence type="ECO:0000256" key="10">
    <source>
        <dbReference type="ARBA" id="ARBA00023136"/>
    </source>
</evidence>
<keyword evidence="3" id="KW-0343">GTPase activation</keyword>
<feature type="compositionally biased region" description="Low complexity" evidence="11">
    <location>
        <begin position="849"/>
        <end position="861"/>
    </location>
</feature>
<dbReference type="GO" id="GO:0001664">
    <property type="term" value="F:G protein-coupled receptor binding"/>
    <property type="evidence" value="ECO:0007669"/>
    <property type="project" value="TreeGrafter"/>
</dbReference>
<dbReference type="Pfam" id="PF17838">
    <property type="entry name" value="PH_16"/>
    <property type="match status" value="1"/>
</dbReference>
<comment type="caution">
    <text evidence="14">The sequence shown here is derived from an EMBL/GenBank/DDBJ whole genome shotgun (WGS) entry which is preliminary data.</text>
</comment>
<dbReference type="GO" id="GO:0007186">
    <property type="term" value="P:G protein-coupled receptor signaling pathway"/>
    <property type="evidence" value="ECO:0007669"/>
    <property type="project" value="TreeGrafter"/>
</dbReference>
<dbReference type="Gene3D" id="1.20.900.10">
    <property type="entry name" value="Dbl homology (DH) domain"/>
    <property type="match status" value="1"/>
</dbReference>
<dbReference type="Pfam" id="PF00621">
    <property type="entry name" value="RhoGEF"/>
    <property type="match status" value="1"/>
</dbReference>
<proteinExistence type="predicted"/>
<dbReference type="InterPro" id="IPR044926">
    <property type="entry name" value="RGS_subdomain_2"/>
</dbReference>
<feature type="compositionally biased region" description="Acidic residues" evidence="11">
    <location>
        <begin position="254"/>
        <end position="267"/>
    </location>
</feature>
<reference evidence="14" key="1">
    <citation type="submission" date="2021-02" db="EMBL/GenBank/DDBJ databases">
        <authorList>
            <person name="Nowell W R."/>
        </authorList>
    </citation>
    <scope>NUCLEOTIDE SEQUENCE</scope>
    <source>
        <strain evidence="14">Ploen Becks lab</strain>
    </source>
</reference>
<name>A0A813UGG3_9BILA</name>
<dbReference type="PANTHER" id="PTHR45872">
    <property type="entry name" value="RHO GUANINE NUCLEOTIDE EXCHANGE FACTOR 2, ISOFORM D"/>
    <property type="match status" value="1"/>
</dbReference>
<feature type="compositionally biased region" description="Low complexity" evidence="11">
    <location>
        <begin position="941"/>
        <end position="956"/>
    </location>
</feature>
<keyword evidence="10" id="KW-0472">Membrane</keyword>
<evidence type="ECO:0000259" key="12">
    <source>
        <dbReference type="PROSITE" id="PS50010"/>
    </source>
</evidence>
<dbReference type="InterPro" id="IPR000219">
    <property type="entry name" value="DH_dom"/>
</dbReference>
<feature type="compositionally biased region" description="Low complexity" evidence="11">
    <location>
        <begin position="62"/>
        <end position="91"/>
    </location>
</feature>
<evidence type="ECO:0000256" key="5">
    <source>
        <dbReference type="ARBA" id="ARBA00022553"/>
    </source>
</evidence>
<evidence type="ECO:0000256" key="11">
    <source>
        <dbReference type="SAM" id="MobiDB-lite"/>
    </source>
</evidence>
<evidence type="ECO:0000259" key="13">
    <source>
        <dbReference type="PROSITE" id="PS50081"/>
    </source>
</evidence>
<evidence type="ECO:0000256" key="3">
    <source>
        <dbReference type="ARBA" id="ARBA00022468"/>
    </source>
</evidence>
<evidence type="ECO:0000313" key="14">
    <source>
        <dbReference type="EMBL" id="CAF0826179.1"/>
    </source>
</evidence>
<keyword evidence="5" id="KW-0597">Phosphoprotein</keyword>
<feature type="compositionally biased region" description="Polar residues" evidence="11">
    <location>
        <begin position="137"/>
        <end position="146"/>
    </location>
</feature>
<accession>A0A813UGG3</accession>
<evidence type="ECO:0000256" key="8">
    <source>
        <dbReference type="ARBA" id="ARBA00022833"/>
    </source>
</evidence>
<gene>
    <name evidence="14" type="ORF">OXX778_LOCUS7730</name>
</gene>
<keyword evidence="4" id="KW-0963">Cytoplasm</keyword>
<feature type="region of interest" description="Disordered" evidence="11">
    <location>
        <begin position="302"/>
        <end position="353"/>
    </location>
</feature>
<dbReference type="SUPFAM" id="SSF48097">
    <property type="entry name" value="Regulator of G-protein signaling, RGS"/>
    <property type="match status" value="1"/>
</dbReference>
<dbReference type="Proteomes" id="UP000663879">
    <property type="component" value="Unassembled WGS sequence"/>
</dbReference>
<dbReference type="Gene3D" id="1.10.167.10">
    <property type="entry name" value="Regulator of G-protein Signalling 4, domain 2"/>
    <property type="match status" value="1"/>
</dbReference>
<protein>
    <submittedName>
        <fullName evidence="14">Uncharacterized protein</fullName>
    </submittedName>
</protein>
<dbReference type="GO" id="GO:0005085">
    <property type="term" value="F:guanyl-nucleotide exchange factor activity"/>
    <property type="evidence" value="ECO:0007669"/>
    <property type="project" value="UniProtKB-KW"/>
</dbReference>
<sequence length="1500" mass="169639">MNTDRDPKSKPPLPRTFSSNRVNFTVSRSSLNDILNPSRLDSSHNHLEVPDAATSYYTSYTPTSSTTMLSGTMSSSSCSPTPSSRKSNSPTVYRRAKSDKLDKILSKNKQISTGLRPNEVEHHQTPAIPIHNDRSSRSSTLNSGIKNKTGFSSFGSSPTFSNRKQTSVESLISNSFVQLHLQRRLPFTNATPTPYTTATSSTINLKPRLDESKSDLNLNESKLSNDTSRLSDEINNNEYDMEKENNNPSKNSNDSDEETETDLDDSDENVIPIAGTLAQSAESKLSQFITDSTDISRNLLKKHRKQHSMSDESLKNLNLNKTSSGVSTASSSNTTDEPRAIKKTRSSTNTKSFQTQSLSNIAITALNHSVSDNDLDKQLPRQPVQNIDASDLIDIKDDSFISDENLHETNGGDKSLFDMSGCNDYKQLVSKPMYLSILFRYIIGTENESPRNLYFCLFVDDLLISNDKKETILRWAYELYTTFLEHNAPLKIKINEQLCKKMEDLFDRNPIESITLLKTYLEQAKQEASDVVLNQLSRLKDVKQMGLANLFHGNDLKLSINKNDFESMKPIINEGLMSFIATLGNEINKINNEWNGSHDSAHISAMISSFVTFAKKLGLPIKQIGKFDIDKIPTFVSKKIKLKKNSSYSIRGHSLIDCSFLTVRSVCCRCNQPFWGIGHQGLICQKTKCEIKIHRHCVSAAVLNECHGSQKIKTDYKEKLDNIQKMIFGPKKKDEESQSLFYANGENGNGEGASTLPTNFPRNLPVNEAIKKFEMLNAPKPQPVILTSPTAARVNNLNSGSNSPNSNDNRHSSHNNSPDHLNSHKKDTNYVHQHQILPNKPQSSTTCLNGSTTNGTHGTTGREQACKRVGSLKVDVKKPKSNVVRSKSDPEPEDIKLAISSNPNHFNERFQIDLSNTIDQNSEKSNNTPVTYRISPGIHYQSQTSSTSSTATTNSNGLRQSWMQGSDMEVDEELPSIAANIQKENLEQLTRKEIKTQEVINELIHTEQKHVRNLKIMKHHFYVPIKINVYLTAEERDVLFPNLDEVLEIHANFNKKLKKLRRENPIVPIKQLIDVILDQFKGEQGEKFQSACAKFCENQSQAIKLLQFKLKNSDKFSQFITSAENHSICRKLHLKDFLPTEVQRLVKYRLLFNELSKTASDQDDINRLQECVDASSKISSYVNKAVTECENKIRNEEIGNRIDTKEFDQYCIKIPQLNQYRFLDVRQRKLIYEGELEWKFNNGASSKLLTALLYEDILVLLEKAADEKRRFILKPLNYSQNRTKLTITPVFPLSWIISFNPMNEKRQFHLVVQLMQKDKEIIKEKNYDNRILLIFAAKSGDERNKWCSNLQDLTGKMTQADISSNTLNRQQSSVSSLNHSPSNSNLSQKSVSTLSSSLSSSALNNNLTVPQIPIDINEISQNKNENTTLRNSEFIHTDTNLEELLNENSKNILKLLKERHSILTKMIGIDSSIDDLDENDLNVCIFKLFFSLQTLSSFEK</sequence>
<dbReference type="SUPFAM" id="SSF57889">
    <property type="entry name" value="Cysteine-rich domain"/>
    <property type="match status" value="1"/>
</dbReference>
<dbReference type="Gene3D" id="3.30.60.20">
    <property type="match status" value="1"/>
</dbReference>
<keyword evidence="8" id="KW-0862">Zinc</keyword>
<feature type="compositionally biased region" description="Low complexity" evidence="11">
    <location>
        <begin position="149"/>
        <end position="161"/>
    </location>
</feature>
<dbReference type="EMBL" id="CAJNOC010001010">
    <property type="protein sequence ID" value="CAF0826179.1"/>
    <property type="molecule type" value="Genomic_DNA"/>
</dbReference>
<feature type="compositionally biased region" description="Low complexity" evidence="11">
    <location>
        <begin position="322"/>
        <end position="335"/>
    </location>
</feature>
<feature type="region of interest" description="Disordered" evidence="11">
    <location>
        <begin position="1"/>
        <end position="21"/>
    </location>
</feature>
<dbReference type="CDD" id="cd00160">
    <property type="entry name" value="RhoGEF"/>
    <property type="match status" value="1"/>
</dbReference>
<keyword evidence="15" id="KW-1185">Reference proteome</keyword>
<dbReference type="InterPro" id="IPR001849">
    <property type="entry name" value="PH_domain"/>
</dbReference>
<evidence type="ECO:0000256" key="1">
    <source>
        <dbReference type="ARBA" id="ARBA00004370"/>
    </source>
</evidence>
<feature type="region of interest" description="Disordered" evidence="11">
    <location>
        <begin position="794"/>
        <end position="825"/>
    </location>
</feature>
<dbReference type="InterPro" id="IPR011993">
    <property type="entry name" value="PH-like_dom_sf"/>
</dbReference>
<evidence type="ECO:0000256" key="6">
    <source>
        <dbReference type="ARBA" id="ARBA00022658"/>
    </source>
</evidence>
<dbReference type="InterPro" id="IPR015212">
    <property type="entry name" value="RGS-like_dom"/>
</dbReference>
<feature type="compositionally biased region" description="Polar residues" evidence="11">
    <location>
        <begin position="215"/>
        <end position="238"/>
    </location>
</feature>
<dbReference type="InterPro" id="IPR036305">
    <property type="entry name" value="RGS_sf"/>
</dbReference>
<dbReference type="PROSITE" id="PS50010">
    <property type="entry name" value="DH_2"/>
    <property type="match status" value="1"/>
</dbReference>
<feature type="domain" description="Phorbol-ester/DAG-type" evidence="13">
    <location>
        <begin position="652"/>
        <end position="706"/>
    </location>
</feature>
<feature type="region of interest" description="Disordered" evidence="11">
    <location>
        <begin position="939"/>
        <end position="959"/>
    </location>
</feature>
<keyword evidence="9" id="KW-0175">Coiled coil</keyword>
<evidence type="ECO:0000256" key="9">
    <source>
        <dbReference type="ARBA" id="ARBA00023054"/>
    </source>
</evidence>
<dbReference type="PANTHER" id="PTHR45872:SF2">
    <property type="entry name" value="RHO GUANINE NUCLEOTIDE EXCHANGE FACTOR 2, ISOFORM D"/>
    <property type="match status" value="1"/>
</dbReference>
<evidence type="ECO:0000256" key="7">
    <source>
        <dbReference type="ARBA" id="ARBA00022723"/>
    </source>
</evidence>
<feature type="compositionally biased region" description="Low complexity" evidence="11">
    <location>
        <begin position="795"/>
        <end position="807"/>
    </location>
</feature>
<dbReference type="InterPro" id="IPR046349">
    <property type="entry name" value="C1-like_sf"/>
</dbReference>
<feature type="compositionally biased region" description="Low complexity" evidence="11">
    <location>
        <begin position="1370"/>
        <end position="1389"/>
    </location>
</feature>
<organism evidence="14 15">
    <name type="scientific">Brachionus calyciflorus</name>
    <dbReference type="NCBI Taxonomy" id="104777"/>
    <lineage>
        <taxon>Eukaryota</taxon>
        <taxon>Metazoa</taxon>
        <taxon>Spiralia</taxon>
        <taxon>Gnathifera</taxon>
        <taxon>Rotifera</taxon>
        <taxon>Eurotatoria</taxon>
        <taxon>Monogononta</taxon>
        <taxon>Pseudotrocha</taxon>
        <taxon>Ploima</taxon>
        <taxon>Brachionidae</taxon>
        <taxon>Brachionus</taxon>
    </lineage>
</organism>
<feature type="region of interest" description="Disordered" evidence="11">
    <location>
        <begin position="188"/>
        <end position="267"/>
    </location>
</feature>
<dbReference type="InterPro" id="IPR035899">
    <property type="entry name" value="DBL_dom_sf"/>
</dbReference>
<feature type="region of interest" description="Disordered" evidence="11">
    <location>
        <begin position="62"/>
        <end position="97"/>
    </location>
</feature>
<keyword evidence="7" id="KW-0479">Metal-binding</keyword>
<dbReference type="InterPro" id="IPR041020">
    <property type="entry name" value="PH_16"/>
</dbReference>
<dbReference type="OrthoDB" id="2272012at2759"/>
<feature type="region of interest" description="Disordered" evidence="11">
    <location>
        <begin position="837"/>
        <end position="865"/>
    </location>
</feature>
<dbReference type="GO" id="GO:0005096">
    <property type="term" value="F:GTPase activator activity"/>
    <property type="evidence" value="ECO:0007669"/>
    <property type="project" value="UniProtKB-KW"/>
</dbReference>
<dbReference type="SUPFAM" id="SSF50729">
    <property type="entry name" value="PH domain-like"/>
    <property type="match status" value="1"/>
</dbReference>
<dbReference type="GO" id="GO:0005737">
    <property type="term" value="C:cytoplasm"/>
    <property type="evidence" value="ECO:0007669"/>
    <property type="project" value="UniProtKB-SubCell"/>
</dbReference>
<dbReference type="SUPFAM" id="SSF48065">
    <property type="entry name" value="DBL homology domain (DH-domain)"/>
    <property type="match status" value="1"/>
</dbReference>
<dbReference type="Pfam" id="PF09128">
    <property type="entry name" value="RGS-like"/>
    <property type="match status" value="1"/>
</dbReference>